<dbReference type="AlphaFoldDB" id="A0A7W7BQH6"/>
<keyword evidence="1" id="KW-0489">Methyltransferase</keyword>
<organism evidence="1 2">
    <name type="scientific">Microbacterium marinum</name>
    <dbReference type="NCBI Taxonomy" id="421115"/>
    <lineage>
        <taxon>Bacteria</taxon>
        <taxon>Bacillati</taxon>
        <taxon>Actinomycetota</taxon>
        <taxon>Actinomycetes</taxon>
        <taxon>Micrococcales</taxon>
        <taxon>Microbacteriaceae</taxon>
        <taxon>Microbacterium</taxon>
    </lineage>
</organism>
<comment type="caution">
    <text evidence="1">The sequence shown here is derived from an EMBL/GenBank/DDBJ whole genome shotgun (WGS) entry which is preliminary data.</text>
</comment>
<dbReference type="Proteomes" id="UP000573729">
    <property type="component" value="Unassembled WGS sequence"/>
</dbReference>
<gene>
    <name evidence="1" type="ORF">BKA24_001666</name>
</gene>
<keyword evidence="2" id="KW-1185">Reference proteome</keyword>
<dbReference type="GO" id="GO:0008168">
    <property type="term" value="F:methyltransferase activity"/>
    <property type="evidence" value="ECO:0007669"/>
    <property type="project" value="UniProtKB-KW"/>
</dbReference>
<keyword evidence="1" id="KW-0808">Transferase</keyword>
<dbReference type="EMBL" id="JACHMD010000001">
    <property type="protein sequence ID" value="MBB4666957.1"/>
    <property type="molecule type" value="Genomic_DNA"/>
</dbReference>
<dbReference type="GO" id="GO:0032259">
    <property type="term" value="P:methylation"/>
    <property type="evidence" value="ECO:0007669"/>
    <property type="project" value="UniProtKB-KW"/>
</dbReference>
<reference evidence="1 2" key="1">
    <citation type="submission" date="2020-08" db="EMBL/GenBank/DDBJ databases">
        <title>Sequencing the genomes of 1000 actinobacteria strains.</title>
        <authorList>
            <person name="Klenk H.-P."/>
        </authorList>
    </citation>
    <scope>NUCLEOTIDE SEQUENCE [LARGE SCALE GENOMIC DNA]</scope>
    <source>
        <strain evidence="1 2">DSM 24947</strain>
    </source>
</reference>
<dbReference type="RefSeq" id="WP_184216955.1">
    <property type="nucleotide sequence ID" value="NZ_JACHMD010000001.1"/>
</dbReference>
<accession>A0A7W7BQH6</accession>
<protein>
    <submittedName>
        <fullName evidence="1">tRNA A58 N-methylase Trm61</fullName>
    </submittedName>
</protein>
<sequence>MKSRSDGTTIADEWFADYLARLSRSRDRVSRLRLEGFGMPPADEIARRDYDEQTEMRRRMLQHTRDVKHTREKV</sequence>
<evidence type="ECO:0000313" key="2">
    <source>
        <dbReference type="Proteomes" id="UP000573729"/>
    </source>
</evidence>
<evidence type="ECO:0000313" key="1">
    <source>
        <dbReference type="EMBL" id="MBB4666957.1"/>
    </source>
</evidence>
<proteinExistence type="predicted"/>
<name>A0A7W7BQH6_9MICO</name>